<accession>A0ACC0JQX9</accession>
<keyword evidence="2" id="KW-1185">Reference proteome</keyword>
<comment type="caution">
    <text evidence="1">The sequence shown here is derived from an EMBL/GenBank/DDBJ whole genome shotgun (WGS) entry which is preliminary data.</text>
</comment>
<dbReference type="Proteomes" id="UP001064048">
    <property type="component" value="Chromosome 8"/>
</dbReference>
<organism evidence="1 2">
    <name type="scientific">Choristoneura fumiferana</name>
    <name type="common">Spruce budworm moth</name>
    <name type="synonym">Archips fumiferana</name>
    <dbReference type="NCBI Taxonomy" id="7141"/>
    <lineage>
        <taxon>Eukaryota</taxon>
        <taxon>Metazoa</taxon>
        <taxon>Ecdysozoa</taxon>
        <taxon>Arthropoda</taxon>
        <taxon>Hexapoda</taxon>
        <taxon>Insecta</taxon>
        <taxon>Pterygota</taxon>
        <taxon>Neoptera</taxon>
        <taxon>Endopterygota</taxon>
        <taxon>Lepidoptera</taxon>
        <taxon>Glossata</taxon>
        <taxon>Ditrysia</taxon>
        <taxon>Tortricoidea</taxon>
        <taxon>Tortricidae</taxon>
        <taxon>Tortricinae</taxon>
        <taxon>Choristoneura</taxon>
    </lineage>
</organism>
<name>A0ACC0JQX9_CHOFU</name>
<sequence>MTRYVRLLLKALIMENYEAIENKNTDANSNTRKVEAWIELENCFNTMCKGGRRTIAQLKGQWGTIKSIEKKEKKKKMEVGMGTSFPTDDGPLKLPDQDLDNANNIQKCHSQVFIEEIESDAEIDQLPASSDDLAVDLILCEQRCRTELHARQMENEAIKKENLLIEQSLLRKKIYYYDQKIKNRMAE</sequence>
<proteinExistence type="predicted"/>
<reference evidence="1 2" key="1">
    <citation type="journal article" date="2022" name="Genome Biol. Evol.">
        <title>The Spruce Budworm Genome: Reconstructing the Evolutionary History of Antifreeze Proteins.</title>
        <authorList>
            <person name="Beliveau C."/>
            <person name="Gagne P."/>
            <person name="Picq S."/>
            <person name="Vernygora O."/>
            <person name="Keeling C.I."/>
            <person name="Pinkney K."/>
            <person name="Doucet D."/>
            <person name="Wen F."/>
            <person name="Johnston J.S."/>
            <person name="Maaroufi H."/>
            <person name="Boyle B."/>
            <person name="Laroche J."/>
            <person name="Dewar K."/>
            <person name="Juretic N."/>
            <person name="Blackburn G."/>
            <person name="Nisole A."/>
            <person name="Brunet B."/>
            <person name="Brandao M."/>
            <person name="Lumley L."/>
            <person name="Duan J."/>
            <person name="Quan G."/>
            <person name="Lucarotti C.J."/>
            <person name="Roe A.D."/>
            <person name="Sperling F.A.H."/>
            <person name="Levesque R.C."/>
            <person name="Cusson M."/>
        </authorList>
    </citation>
    <scope>NUCLEOTIDE SEQUENCE [LARGE SCALE GENOMIC DNA]</scope>
    <source>
        <strain evidence="1">Glfc:IPQL:Cfum</strain>
    </source>
</reference>
<evidence type="ECO:0000313" key="1">
    <source>
        <dbReference type="EMBL" id="KAI8426576.1"/>
    </source>
</evidence>
<protein>
    <submittedName>
        <fullName evidence="1">Uncharacterized protein</fullName>
    </submittedName>
</protein>
<dbReference type="EMBL" id="CM046108">
    <property type="protein sequence ID" value="KAI8426576.1"/>
    <property type="molecule type" value="Genomic_DNA"/>
</dbReference>
<evidence type="ECO:0000313" key="2">
    <source>
        <dbReference type="Proteomes" id="UP001064048"/>
    </source>
</evidence>
<gene>
    <name evidence="1" type="ORF">MSG28_005362</name>
</gene>